<evidence type="ECO:0000256" key="1">
    <source>
        <dbReference type="SAM" id="Phobius"/>
    </source>
</evidence>
<dbReference type="EMBL" id="JABWUV010000015">
    <property type="protein sequence ID" value="KAF6303984.1"/>
    <property type="molecule type" value="Genomic_DNA"/>
</dbReference>
<feature type="transmembrane region" description="Helical" evidence="1">
    <location>
        <begin position="83"/>
        <end position="105"/>
    </location>
</feature>
<keyword evidence="1" id="KW-1133">Transmembrane helix</keyword>
<dbReference type="AlphaFoldDB" id="A0A7J7TTQ4"/>
<protein>
    <submittedName>
        <fullName evidence="2">Uncharacterized protein</fullName>
    </submittedName>
</protein>
<keyword evidence="3" id="KW-1185">Reference proteome</keyword>
<keyword evidence="1" id="KW-0472">Membrane</keyword>
<gene>
    <name evidence="2" type="ORF">mMyoMyo1_008965</name>
</gene>
<keyword evidence="1" id="KW-0812">Transmembrane</keyword>
<accession>A0A7J7TTQ4</accession>
<organism evidence="2 3">
    <name type="scientific">Myotis myotis</name>
    <name type="common">Greater mouse-eared bat</name>
    <name type="synonym">Vespertilio myotis</name>
    <dbReference type="NCBI Taxonomy" id="51298"/>
    <lineage>
        <taxon>Eukaryota</taxon>
        <taxon>Metazoa</taxon>
        <taxon>Chordata</taxon>
        <taxon>Craniata</taxon>
        <taxon>Vertebrata</taxon>
        <taxon>Euteleostomi</taxon>
        <taxon>Mammalia</taxon>
        <taxon>Eutheria</taxon>
        <taxon>Laurasiatheria</taxon>
        <taxon>Chiroptera</taxon>
        <taxon>Yangochiroptera</taxon>
        <taxon>Vespertilionidae</taxon>
        <taxon>Myotis</taxon>
    </lineage>
</organism>
<evidence type="ECO:0000313" key="3">
    <source>
        <dbReference type="Proteomes" id="UP000527355"/>
    </source>
</evidence>
<feature type="transmembrane region" description="Helical" evidence="1">
    <location>
        <begin position="6"/>
        <end position="23"/>
    </location>
</feature>
<evidence type="ECO:0000313" key="2">
    <source>
        <dbReference type="EMBL" id="KAF6303984.1"/>
    </source>
</evidence>
<sequence length="142" mass="16980">MLMSRFFIFKYFMFLFFIFKYWQSTGTQWMLSKYLWKGRKQYFEILQTKQVTEIKRQSSIYSDSSCLSKIKIKSKLVRERGNVGILVTICGILNGFNIVIFFFFLREVGGASYPFENHYIRGNKNSFSMHMSFMETQVKPDL</sequence>
<name>A0A7J7TTQ4_MYOMY</name>
<proteinExistence type="predicted"/>
<comment type="caution">
    <text evidence="2">The sequence shown here is derived from an EMBL/GenBank/DDBJ whole genome shotgun (WGS) entry which is preliminary data.</text>
</comment>
<reference evidence="2 3" key="1">
    <citation type="journal article" date="2020" name="Nature">
        <title>Six reference-quality genomes reveal evolution of bat adaptations.</title>
        <authorList>
            <person name="Jebb D."/>
            <person name="Huang Z."/>
            <person name="Pippel M."/>
            <person name="Hughes G.M."/>
            <person name="Lavrichenko K."/>
            <person name="Devanna P."/>
            <person name="Winkler S."/>
            <person name="Jermiin L.S."/>
            <person name="Skirmuntt E.C."/>
            <person name="Katzourakis A."/>
            <person name="Burkitt-Gray L."/>
            <person name="Ray D.A."/>
            <person name="Sullivan K.A.M."/>
            <person name="Roscito J.G."/>
            <person name="Kirilenko B.M."/>
            <person name="Davalos L.M."/>
            <person name="Corthals A.P."/>
            <person name="Power M.L."/>
            <person name="Jones G."/>
            <person name="Ransome R.D."/>
            <person name="Dechmann D.K.N."/>
            <person name="Locatelli A.G."/>
            <person name="Puechmaille S.J."/>
            <person name="Fedrigo O."/>
            <person name="Jarvis E.D."/>
            <person name="Hiller M."/>
            <person name="Vernes S.C."/>
            <person name="Myers E.W."/>
            <person name="Teeling E.C."/>
        </authorList>
    </citation>
    <scope>NUCLEOTIDE SEQUENCE [LARGE SCALE GENOMIC DNA]</scope>
    <source>
        <strain evidence="2">MMyoMyo1</strain>
        <tissue evidence="2">Flight muscle</tissue>
    </source>
</reference>
<dbReference type="Proteomes" id="UP000527355">
    <property type="component" value="Unassembled WGS sequence"/>
</dbReference>